<feature type="compositionally biased region" description="Low complexity" evidence="1">
    <location>
        <begin position="27"/>
        <end position="44"/>
    </location>
</feature>
<gene>
    <name evidence="3" type="ORF">Cantr_08606</name>
</gene>
<name>A0A367Y5R0_9ASCO</name>
<dbReference type="EMBL" id="QLNQ01000026">
    <property type="protein sequence ID" value="RCK60341.1"/>
    <property type="molecule type" value="Genomic_DNA"/>
</dbReference>
<dbReference type="STRING" id="5486.A0A367Y5R0"/>
<dbReference type="Pfam" id="PF23305">
    <property type="entry name" value="DUF7082"/>
    <property type="match status" value="1"/>
</dbReference>
<feature type="compositionally biased region" description="Basic and acidic residues" evidence="1">
    <location>
        <begin position="354"/>
        <end position="368"/>
    </location>
</feature>
<feature type="region of interest" description="Disordered" evidence="1">
    <location>
        <begin position="314"/>
        <end position="368"/>
    </location>
</feature>
<feature type="compositionally biased region" description="Low complexity" evidence="1">
    <location>
        <begin position="249"/>
        <end position="261"/>
    </location>
</feature>
<proteinExistence type="predicted"/>
<dbReference type="OrthoDB" id="1751210at2759"/>
<feature type="compositionally biased region" description="Polar residues" evidence="1">
    <location>
        <begin position="231"/>
        <end position="243"/>
    </location>
</feature>
<dbReference type="InterPro" id="IPR055509">
    <property type="entry name" value="DUF7082"/>
</dbReference>
<feature type="compositionally biased region" description="Polar residues" evidence="1">
    <location>
        <begin position="262"/>
        <end position="283"/>
    </location>
</feature>
<accession>A0A367Y5R0</accession>
<organism evidence="3 4">
    <name type="scientific">Candida viswanathii</name>
    <dbReference type="NCBI Taxonomy" id="5486"/>
    <lineage>
        <taxon>Eukaryota</taxon>
        <taxon>Fungi</taxon>
        <taxon>Dikarya</taxon>
        <taxon>Ascomycota</taxon>
        <taxon>Saccharomycotina</taxon>
        <taxon>Pichiomycetes</taxon>
        <taxon>Debaryomycetaceae</taxon>
        <taxon>Candida/Lodderomyces clade</taxon>
        <taxon>Candida</taxon>
    </lineage>
</organism>
<evidence type="ECO:0000259" key="2">
    <source>
        <dbReference type="Pfam" id="PF23305"/>
    </source>
</evidence>
<feature type="region of interest" description="Disordered" evidence="1">
    <location>
        <begin position="186"/>
        <end position="283"/>
    </location>
</feature>
<dbReference type="Proteomes" id="UP000253472">
    <property type="component" value="Unassembled WGS sequence"/>
</dbReference>
<evidence type="ECO:0000313" key="4">
    <source>
        <dbReference type="Proteomes" id="UP000253472"/>
    </source>
</evidence>
<dbReference type="AlphaFoldDB" id="A0A367Y5R0"/>
<protein>
    <recommendedName>
        <fullName evidence="2">DUF7082 domain-containing protein</fullName>
    </recommendedName>
</protein>
<feature type="compositionally biased region" description="Low complexity" evidence="1">
    <location>
        <begin position="193"/>
        <end position="228"/>
    </location>
</feature>
<reference evidence="3 4" key="1">
    <citation type="submission" date="2018-06" db="EMBL/GenBank/DDBJ databases">
        <title>Whole genome sequencing of Candida tropicalis (genome annotated by CSBL at Korea University).</title>
        <authorList>
            <person name="Ahn J."/>
        </authorList>
    </citation>
    <scope>NUCLEOTIDE SEQUENCE [LARGE SCALE GENOMIC DNA]</scope>
    <source>
        <strain evidence="3 4">ATCC 20962</strain>
    </source>
</reference>
<comment type="caution">
    <text evidence="3">The sequence shown here is derived from an EMBL/GenBank/DDBJ whole genome shotgun (WGS) entry which is preliminary data.</text>
</comment>
<feature type="region of interest" description="Disordered" evidence="1">
    <location>
        <begin position="22"/>
        <end position="65"/>
    </location>
</feature>
<feature type="region of interest" description="Disordered" evidence="1">
    <location>
        <begin position="569"/>
        <end position="588"/>
    </location>
</feature>
<evidence type="ECO:0000256" key="1">
    <source>
        <dbReference type="SAM" id="MobiDB-lite"/>
    </source>
</evidence>
<evidence type="ECO:0000313" key="3">
    <source>
        <dbReference type="EMBL" id="RCK60341.1"/>
    </source>
</evidence>
<sequence>MFISSSPRLLPSNRFDMLDPIDHIQHNSNTSNTTSSNTNNSNTNQDFSTPQDLHHDQQQQHHHHLLTMQQGPTFPMPQVEEDLVFQGQHQQATAAAAAVAAATAAAAQPLLYQYQQQQQPFMSTSNYLLDESSFNNDDNQGLDLESNTTSSTTNFYGQSINVNLGAVPSNNNYNITNAGQSSYYGTFNPPQPLYQQQSQQFSAGTSNSSTSSSLYSFHHQQQQQQQPQEYGFNTPSQSSFSANTPPVQPQQQPTQQPQQQQSTDLYPSSTSMTSFFDPSSNGISQQTINFELNQSYPQPPLSSTSTNFDINYTSSSPVSQFPPSTSLPKASSSTSTATTKSKSRTSSSRQSPLIKKEHDYEASGSDKKSYTNFSKDRYRVVRGVSAGGCSTRPPKESIESDSIFLPVELNLNGASIEDVCYPKWSKLEKEDRRRIIRIERIQNGPKISANFTIVGNANENPITLPPSTPDIDVVEVSCLECDVRINDEYDSQSSDDEITGTSGGKSPNYIKNEVDGEYYQYYITSVEVVEIVELLIGNQFRDAAERRRERGRVRSNLVPFWSKKPISSRMSENSANSPSHNTLNLPGSLPTNHDYRMELAKRIMGYEIRKPRGFDKEVRILRWDKLIPALKRALQSYYTEIPQHDSHLQF</sequence>
<keyword evidence="4" id="KW-1185">Reference proteome</keyword>
<feature type="domain" description="DUF7082" evidence="2">
    <location>
        <begin position="417"/>
        <end position="632"/>
    </location>
</feature>
<feature type="compositionally biased region" description="Low complexity" evidence="1">
    <location>
        <begin position="322"/>
        <end position="353"/>
    </location>
</feature>